<dbReference type="OMA" id="STHHILA"/>
<sequence>MPPDSSATPLRMQEQPEPKPPLVSKASRSHGEAFRGAHTWLAKIAIVLQQAPGRMLTFAQLIKKLAPTASQRKSAESGIRECLSSQRCFTKIPMVQNSPISKKNLWKLDCSQITAKMVRRHFKELLQLFPELASKVETQTSKNAPEEQRDLPPPGAAACTDIRRQTFSSPFSIESLLRRDTSPQPSHTQSFSCFSREPDLHPSAGSFPVCPAGGSTHHEQPSFLCTGDAPYFTRGYIIYSVQMLTLGNHYC</sequence>
<proteinExistence type="predicted"/>
<evidence type="ECO:0000313" key="5">
    <source>
        <dbReference type="EMBL" id="KAF7210709.1"/>
    </source>
</evidence>
<dbReference type="EMBL" id="HADY01003442">
    <property type="protein sequence ID" value="SBP41927.1"/>
    <property type="molecule type" value="Transcribed_RNA"/>
</dbReference>
<keyword evidence="2" id="KW-0539">Nucleus</keyword>
<accession>A0A1A7ZGH8</accession>
<comment type="subcellular location">
    <subcellularLocation>
        <location evidence="2">Nucleus</location>
    </subcellularLocation>
</comment>
<dbReference type="SUPFAM" id="SSF46785">
    <property type="entry name" value="Winged helix' DNA-binding domain"/>
    <property type="match status" value="1"/>
</dbReference>
<dbReference type="InterPro" id="IPR036388">
    <property type="entry name" value="WH-like_DNA-bd_sf"/>
</dbReference>
<feature type="region of interest" description="Disordered" evidence="3">
    <location>
        <begin position="1"/>
        <end position="29"/>
    </location>
</feature>
<organism evidence="6">
    <name type="scientific">Nothobranchius furzeri</name>
    <name type="common">Turquoise killifish</name>
    <dbReference type="NCBI Taxonomy" id="105023"/>
    <lineage>
        <taxon>Eukaryota</taxon>
        <taxon>Metazoa</taxon>
        <taxon>Chordata</taxon>
        <taxon>Craniata</taxon>
        <taxon>Vertebrata</taxon>
        <taxon>Euteleostomi</taxon>
        <taxon>Actinopterygii</taxon>
        <taxon>Neopterygii</taxon>
        <taxon>Teleostei</taxon>
        <taxon>Neoteleostei</taxon>
        <taxon>Acanthomorphata</taxon>
        <taxon>Ovalentaria</taxon>
        <taxon>Atherinomorphae</taxon>
        <taxon>Cyprinodontiformes</taxon>
        <taxon>Nothobranchiidae</taxon>
        <taxon>Nothobranchius</taxon>
    </lineage>
</organism>
<dbReference type="KEGG" id="nfu:107394375"/>
<feature type="domain" description="Fork-head" evidence="4">
    <location>
        <begin position="35"/>
        <end position="109"/>
    </location>
</feature>
<dbReference type="InterPro" id="IPR036390">
    <property type="entry name" value="WH_DNA-bd_sf"/>
</dbReference>
<evidence type="ECO:0000256" key="2">
    <source>
        <dbReference type="PROSITE-ProRule" id="PRU00089"/>
    </source>
</evidence>
<feature type="region of interest" description="Disordered" evidence="3">
    <location>
        <begin position="137"/>
        <end position="158"/>
    </location>
</feature>
<dbReference type="AlphaFoldDB" id="A0A1A7ZGH8"/>
<protein>
    <submittedName>
        <fullName evidence="5">Forkhead box protein H1-like</fullName>
    </submittedName>
</protein>
<evidence type="ECO:0000256" key="1">
    <source>
        <dbReference type="ARBA" id="ARBA00023125"/>
    </source>
</evidence>
<reference evidence="5" key="3">
    <citation type="submission" date="2020-03" db="EMBL/GenBank/DDBJ databases">
        <title>Intra-Species Differences in Population Size shape Life History and Genome Evolution.</title>
        <authorList>
            <person name="Willemsen D."/>
            <person name="Cui R."/>
            <person name="Valenzano D.R."/>
        </authorList>
    </citation>
    <scope>NUCLEOTIDE SEQUENCE</scope>
    <source>
        <strain evidence="5">GRZ</strain>
        <tissue evidence="5">Whole</tissue>
    </source>
</reference>
<gene>
    <name evidence="6" type="primary">Nfu_g_1_010078</name>
    <name evidence="5" type="ORF">G4P62_017101</name>
</gene>
<dbReference type="EMBL" id="JAAVVJ010000012">
    <property type="protein sequence ID" value="KAF7210709.1"/>
    <property type="molecule type" value="Genomic_DNA"/>
</dbReference>
<feature type="DNA-binding region" description="Fork-head" evidence="2">
    <location>
        <begin position="35"/>
        <end position="109"/>
    </location>
</feature>
<dbReference type="GO" id="GO:0005634">
    <property type="term" value="C:nucleus"/>
    <property type="evidence" value="ECO:0007669"/>
    <property type="project" value="UniProtKB-SubCell"/>
</dbReference>
<evidence type="ECO:0000256" key="3">
    <source>
        <dbReference type="SAM" id="MobiDB-lite"/>
    </source>
</evidence>
<dbReference type="PROSITE" id="PS50039">
    <property type="entry name" value="FORK_HEAD_3"/>
    <property type="match status" value="1"/>
</dbReference>
<dbReference type="GO" id="GO:0003700">
    <property type="term" value="F:DNA-binding transcription factor activity"/>
    <property type="evidence" value="ECO:0007669"/>
    <property type="project" value="InterPro"/>
</dbReference>
<dbReference type="OrthoDB" id="8442807at2759"/>
<keyword evidence="1 2" id="KW-0238">DNA-binding</keyword>
<dbReference type="GO" id="GO:0043565">
    <property type="term" value="F:sequence-specific DNA binding"/>
    <property type="evidence" value="ECO:0007669"/>
    <property type="project" value="InterPro"/>
</dbReference>
<name>A0A1A7ZGH8_NOTFU</name>
<evidence type="ECO:0000259" key="4">
    <source>
        <dbReference type="PROSITE" id="PS50039"/>
    </source>
</evidence>
<dbReference type="Gene3D" id="1.10.10.10">
    <property type="entry name" value="Winged helix-like DNA-binding domain superfamily/Winged helix DNA-binding domain"/>
    <property type="match status" value="1"/>
</dbReference>
<evidence type="ECO:0000313" key="6">
    <source>
        <dbReference type="EMBL" id="SBP41927.1"/>
    </source>
</evidence>
<dbReference type="Proteomes" id="UP000822369">
    <property type="component" value="Chromosome 12"/>
</dbReference>
<reference evidence="6" key="1">
    <citation type="submission" date="2016-05" db="EMBL/GenBank/DDBJ databases">
        <authorList>
            <person name="Lavstsen T."/>
            <person name="Jespersen J.S."/>
        </authorList>
    </citation>
    <scope>NUCLEOTIDE SEQUENCE</scope>
    <source>
        <tissue evidence="6">Brain</tissue>
    </source>
</reference>
<dbReference type="InterPro" id="IPR001766">
    <property type="entry name" value="Fork_head_dom"/>
</dbReference>
<reference evidence="6" key="2">
    <citation type="submission" date="2016-06" db="EMBL/GenBank/DDBJ databases">
        <title>The genome of a short-lived fish provides insights into sex chromosome evolution and the genetic control of aging.</title>
        <authorList>
            <person name="Reichwald K."/>
            <person name="Felder M."/>
            <person name="Petzold A."/>
            <person name="Koch P."/>
            <person name="Groth M."/>
            <person name="Platzer M."/>
        </authorList>
    </citation>
    <scope>NUCLEOTIDE SEQUENCE</scope>
    <source>
        <tissue evidence="6">Brain</tissue>
    </source>
</reference>